<organism evidence="10 11">
    <name type="scientific">Staphylococcus haemolyticus</name>
    <dbReference type="NCBI Taxonomy" id="1283"/>
    <lineage>
        <taxon>Bacteria</taxon>
        <taxon>Bacillati</taxon>
        <taxon>Bacillota</taxon>
        <taxon>Bacilli</taxon>
        <taxon>Bacillales</taxon>
        <taxon>Staphylococcaceae</taxon>
        <taxon>Staphylococcus</taxon>
    </lineage>
</organism>
<keyword evidence="3" id="KW-1003">Cell membrane</keyword>
<dbReference type="GO" id="GO:0005886">
    <property type="term" value="C:plasma membrane"/>
    <property type="evidence" value="ECO:0007669"/>
    <property type="project" value="UniProtKB-SubCell"/>
</dbReference>
<gene>
    <name evidence="10" type="ORF">CV019_10685</name>
    <name evidence="9" type="ORF">RO950_03905</name>
</gene>
<comment type="subcellular location">
    <subcellularLocation>
        <location evidence="1">Cell membrane</location>
        <topology evidence="1">Multi-pass membrane protein</topology>
    </subcellularLocation>
</comment>
<keyword evidence="4 8" id="KW-0812">Transmembrane</keyword>
<evidence type="ECO:0000256" key="3">
    <source>
        <dbReference type="ARBA" id="ARBA00022475"/>
    </source>
</evidence>
<evidence type="ECO:0000313" key="10">
    <source>
        <dbReference type="EMBL" id="PPJ72686.1"/>
    </source>
</evidence>
<evidence type="ECO:0000256" key="1">
    <source>
        <dbReference type="ARBA" id="ARBA00004651"/>
    </source>
</evidence>
<evidence type="ECO:0000256" key="8">
    <source>
        <dbReference type="SAM" id="Phobius"/>
    </source>
</evidence>
<comment type="similarity">
    <text evidence="2">Belongs to the ZIP transporter (TC 2.A.5) family.</text>
</comment>
<evidence type="ECO:0000313" key="12">
    <source>
        <dbReference type="Proteomes" id="UP001269271"/>
    </source>
</evidence>
<feature type="transmembrane region" description="Helical" evidence="8">
    <location>
        <begin position="12"/>
        <end position="35"/>
    </location>
</feature>
<dbReference type="Proteomes" id="UP001269271">
    <property type="component" value="Unassembled WGS sequence"/>
</dbReference>
<feature type="transmembrane region" description="Helical" evidence="8">
    <location>
        <begin position="75"/>
        <end position="95"/>
    </location>
</feature>
<name>A0A2A1K5C1_STAHA</name>
<accession>A0A2A1K5C1</accession>
<dbReference type="AlphaFoldDB" id="A0A2A1K5C1"/>
<reference evidence="10 11" key="1">
    <citation type="submission" date="2017-11" db="EMBL/GenBank/DDBJ databases">
        <authorList>
            <person name="Founou R.C."/>
            <person name="Founou L."/>
            <person name="Allam M."/>
            <person name="Ismail A."/>
            <person name="Essack S.Y."/>
        </authorList>
    </citation>
    <scope>NUCLEOTIDE SEQUENCE [LARGE SCALE GENOMIC DNA]</scope>
    <source>
        <strain evidence="10 11">G811N2B1</strain>
    </source>
</reference>
<dbReference type="Pfam" id="PF02535">
    <property type="entry name" value="Zip"/>
    <property type="match status" value="2"/>
</dbReference>
<dbReference type="STRING" id="1283.ShL2_02026"/>
<keyword evidence="12" id="KW-1185">Reference proteome</keyword>
<dbReference type="GO" id="GO:0005385">
    <property type="term" value="F:zinc ion transmembrane transporter activity"/>
    <property type="evidence" value="ECO:0007669"/>
    <property type="project" value="TreeGrafter"/>
</dbReference>
<feature type="transmembrane region" description="Helical" evidence="8">
    <location>
        <begin position="223"/>
        <end position="241"/>
    </location>
</feature>
<evidence type="ECO:0000256" key="5">
    <source>
        <dbReference type="ARBA" id="ARBA00022833"/>
    </source>
</evidence>
<evidence type="ECO:0000256" key="2">
    <source>
        <dbReference type="ARBA" id="ARBA00006939"/>
    </source>
</evidence>
<comment type="caution">
    <text evidence="10">The sequence shown here is derived from an EMBL/GenBank/DDBJ whole genome shotgun (WGS) entry which is preliminary data.</text>
</comment>
<dbReference type="KEGG" id="shh:ShL2_02026"/>
<dbReference type="InterPro" id="IPR003689">
    <property type="entry name" value="ZIP"/>
</dbReference>
<feature type="transmembrane region" description="Helical" evidence="8">
    <location>
        <begin position="253"/>
        <end position="271"/>
    </location>
</feature>
<feature type="transmembrane region" description="Helical" evidence="8">
    <location>
        <begin position="42"/>
        <end position="63"/>
    </location>
</feature>
<evidence type="ECO:0000313" key="11">
    <source>
        <dbReference type="Proteomes" id="UP000238153"/>
    </source>
</evidence>
<evidence type="ECO:0000313" key="9">
    <source>
        <dbReference type="EMBL" id="MDT4286160.1"/>
    </source>
</evidence>
<keyword evidence="5" id="KW-0862">Zinc</keyword>
<evidence type="ECO:0000256" key="4">
    <source>
        <dbReference type="ARBA" id="ARBA00022692"/>
    </source>
</evidence>
<dbReference type="GeneID" id="93781496"/>
<sequence length="272" mass="28605">MIDFFENLPPYLQALVAGIITWLLTALGAASVFIFKSVNKRILTSMQGFAAGIMIAASFWSLLQPSIEYGKDGSLPAWLPAAIGFLFGGIFIRVLDSVIPHLHQRIGDKSQYREGVKTSLSKNTLLVLAITLHNIPEGLSIGVAFGGIATGNSQATFLGALGLAIGIGIQNIPEGAALSMPIRAAGASRWKAFNYGQASAIVEPIFATIGAALILVITPILPYALAFAAGAMIFVVVEELIPDSQSGNNTDLATLSLMIGFTIMMILDVALG</sequence>
<keyword evidence="7 8" id="KW-0472">Membrane</keyword>
<keyword evidence="6 8" id="KW-1133">Transmembrane helix</keyword>
<dbReference type="Proteomes" id="UP000238153">
    <property type="component" value="Unassembled WGS sequence"/>
</dbReference>
<dbReference type="OMA" id="MIFVVIE"/>
<proteinExistence type="inferred from homology"/>
<dbReference type="PANTHER" id="PTHR11040:SF211">
    <property type="entry name" value="ZINC TRANSPORTER ZIP11"/>
    <property type="match status" value="1"/>
</dbReference>
<protein>
    <submittedName>
        <fullName evidence="10">ZIP family metal transporter</fullName>
    </submittedName>
</protein>
<evidence type="ECO:0000256" key="6">
    <source>
        <dbReference type="ARBA" id="ARBA00022989"/>
    </source>
</evidence>
<reference evidence="9 12" key="2">
    <citation type="submission" date="2023-08" db="EMBL/GenBank/DDBJ databases">
        <title>Genomic surveillance of Staphylococcus haemolyticus neonatal outbreak in southern France.</title>
        <authorList>
            <person name="Magnan C."/>
            <person name="Morsli M."/>
            <person name="Thiery B."/>
            <person name="Salipante F."/>
            <person name="Attar J."/>
            <person name="Massimo D.M."/>
            <person name="Ory J."/>
            <person name="Pantel A."/>
            <person name="Lavigne J.-P."/>
        </authorList>
    </citation>
    <scope>NUCLEOTIDE SEQUENCE [LARGE SCALE GENOMIC DNA]</scope>
    <source>
        <strain evidence="9 12">NSH026</strain>
    </source>
</reference>
<dbReference type="PANTHER" id="PTHR11040">
    <property type="entry name" value="ZINC/IRON TRANSPORTER"/>
    <property type="match status" value="1"/>
</dbReference>
<dbReference type="EMBL" id="PGWX01000368">
    <property type="protein sequence ID" value="PPJ72686.1"/>
    <property type="molecule type" value="Genomic_DNA"/>
</dbReference>
<dbReference type="EMBL" id="JAVSOO010000007">
    <property type="protein sequence ID" value="MDT4286160.1"/>
    <property type="molecule type" value="Genomic_DNA"/>
</dbReference>
<dbReference type="RefSeq" id="WP_011276437.1">
    <property type="nucleotide sequence ID" value="NZ_BKAY01000008.1"/>
</dbReference>
<evidence type="ECO:0000256" key="7">
    <source>
        <dbReference type="ARBA" id="ARBA00023136"/>
    </source>
</evidence>